<accession>A0A6S7B7Z1</accession>
<feature type="domain" description="Lysozyme inhibitor LprI-like N-terminal" evidence="2">
    <location>
        <begin position="27"/>
        <end position="113"/>
    </location>
</feature>
<evidence type="ECO:0000313" key="3">
    <source>
        <dbReference type="EMBL" id="CAB3790931.1"/>
    </source>
</evidence>
<keyword evidence="4" id="KW-1185">Reference proteome</keyword>
<dbReference type="Proteomes" id="UP000494365">
    <property type="component" value="Unassembled WGS sequence"/>
</dbReference>
<evidence type="ECO:0000313" key="4">
    <source>
        <dbReference type="Proteomes" id="UP000494365"/>
    </source>
</evidence>
<dbReference type="EMBL" id="CADIKK010000013">
    <property type="protein sequence ID" value="CAB3790931.1"/>
    <property type="molecule type" value="Genomic_DNA"/>
</dbReference>
<evidence type="ECO:0000256" key="1">
    <source>
        <dbReference type="SAM" id="SignalP"/>
    </source>
</evidence>
<keyword evidence="1" id="KW-0732">Signal</keyword>
<gene>
    <name evidence="3" type="ORF">LMG28614_03198</name>
</gene>
<name>A0A6S7B7Z1_9BURK</name>
<proteinExistence type="predicted"/>
<dbReference type="AlphaFoldDB" id="A0A6S7B7Z1"/>
<protein>
    <recommendedName>
        <fullName evidence="2">Lysozyme inhibitor LprI-like N-terminal domain-containing protein</fullName>
    </recommendedName>
</protein>
<organism evidence="3 4">
    <name type="scientific">Paraburkholderia ultramafica</name>
    <dbReference type="NCBI Taxonomy" id="1544867"/>
    <lineage>
        <taxon>Bacteria</taxon>
        <taxon>Pseudomonadati</taxon>
        <taxon>Pseudomonadota</taxon>
        <taxon>Betaproteobacteria</taxon>
        <taxon>Burkholderiales</taxon>
        <taxon>Burkholderiaceae</taxon>
        <taxon>Paraburkholderia</taxon>
    </lineage>
</organism>
<evidence type="ECO:0000259" key="2">
    <source>
        <dbReference type="Pfam" id="PF07007"/>
    </source>
</evidence>
<feature type="signal peptide" evidence="1">
    <location>
        <begin position="1"/>
        <end position="20"/>
    </location>
</feature>
<sequence length="193" mass="21825">MNGKNIGCGLLFLLPHISMAYTACTSTVTRELEACAKSNFEESDSHLNSQYRIILAGLVGGDRDVLVKAQREWISYKEAVCQGAYESTYPGEEAGIDKLTCLDEVTRARRRELEHFNSGIGGDEFLHAINIVAKYYEHGNRDSFISRLVNEFSGDSDALWRTYVNDNCAFAASRIHEKKDECVARQEFYRYAE</sequence>
<dbReference type="Gene3D" id="1.20.1270.180">
    <property type="match status" value="1"/>
</dbReference>
<reference evidence="3 4" key="1">
    <citation type="submission" date="2020-04" db="EMBL/GenBank/DDBJ databases">
        <authorList>
            <person name="De Canck E."/>
        </authorList>
    </citation>
    <scope>NUCLEOTIDE SEQUENCE [LARGE SCALE GENOMIC DNA]</scope>
    <source>
        <strain evidence="3 4">LMG 28614</strain>
    </source>
</reference>
<dbReference type="RefSeq" id="WP_175150461.1">
    <property type="nucleotide sequence ID" value="NZ_CADIKK010000013.1"/>
</dbReference>
<dbReference type="InterPro" id="IPR009739">
    <property type="entry name" value="LprI-like_N"/>
</dbReference>
<dbReference type="Pfam" id="PF07007">
    <property type="entry name" value="LprI"/>
    <property type="match status" value="1"/>
</dbReference>
<feature type="chain" id="PRO_5028823556" description="Lysozyme inhibitor LprI-like N-terminal domain-containing protein" evidence="1">
    <location>
        <begin position="21"/>
        <end position="193"/>
    </location>
</feature>